<dbReference type="EMBL" id="CP108222">
    <property type="protein sequence ID" value="WTT14141.1"/>
    <property type="molecule type" value="Genomic_DNA"/>
</dbReference>
<name>A0AAU1ZNR8_9ACTN</name>
<dbReference type="AlphaFoldDB" id="A0AAU1ZNR8"/>
<reference evidence="1" key="1">
    <citation type="submission" date="2022-10" db="EMBL/GenBank/DDBJ databases">
        <title>The complete genomes of actinobacterial strains from the NBC collection.</title>
        <authorList>
            <person name="Joergensen T.S."/>
            <person name="Alvarez Arevalo M."/>
            <person name="Sterndorff E.B."/>
            <person name="Faurdal D."/>
            <person name="Vuksanovic O."/>
            <person name="Mourched A.-S."/>
            <person name="Charusanti P."/>
            <person name="Shaw S."/>
            <person name="Blin K."/>
            <person name="Weber T."/>
        </authorList>
    </citation>
    <scope>NUCLEOTIDE SEQUENCE</scope>
    <source>
        <strain evidence="1">NBC_00093</strain>
    </source>
</reference>
<accession>A0AAU1ZNR8</accession>
<proteinExistence type="predicted"/>
<evidence type="ECO:0000313" key="1">
    <source>
        <dbReference type="EMBL" id="WTT14141.1"/>
    </source>
</evidence>
<protein>
    <submittedName>
        <fullName evidence="1">Uncharacterized protein</fullName>
    </submittedName>
</protein>
<organism evidence="1">
    <name type="scientific">Streptomyces sp. NBC_00093</name>
    <dbReference type="NCBI Taxonomy" id="2975649"/>
    <lineage>
        <taxon>Bacteria</taxon>
        <taxon>Bacillati</taxon>
        <taxon>Actinomycetota</taxon>
        <taxon>Actinomycetes</taxon>
        <taxon>Kitasatosporales</taxon>
        <taxon>Streptomycetaceae</taxon>
        <taxon>Streptomyces</taxon>
    </lineage>
</organism>
<sequence>MQDACPTSKNGDNEMRHLTPAFALGALHRGKQIEQFLGGIERDGRRGLRWIAVSPGRAGVTVYLSEVEDIGTDTFRDITEFPPLDPEDEGWGKEVGTVASPEEALRLAEREFGADPAHWVNQGIVCDEYHDFQAADGIGRSANP</sequence>
<gene>
    <name evidence="1" type="ORF">OHA22_00745</name>
</gene>